<reference evidence="2" key="2">
    <citation type="journal article" date="2015" name="Fish Shellfish Immunol.">
        <title>Early steps in the European eel (Anguilla anguilla)-Vibrio vulnificus interaction in the gills: Role of the RtxA13 toxin.</title>
        <authorList>
            <person name="Callol A."/>
            <person name="Pajuelo D."/>
            <person name="Ebbesson L."/>
            <person name="Teles M."/>
            <person name="MacKenzie S."/>
            <person name="Amaro C."/>
        </authorList>
    </citation>
    <scope>NUCLEOTIDE SEQUENCE</scope>
</reference>
<evidence type="ECO:0000313" key="2">
    <source>
        <dbReference type="EMBL" id="JAH72632.1"/>
    </source>
</evidence>
<reference evidence="2" key="1">
    <citation type="submission" date="2014-11" db="EMBL/GenBank/DDBJ databases">
        <authorList>
            <person name="Amaro Gonzalez C."/>
        </authorList>
    </citation>
    <scope>NUCLEOTIDE SEQUENCE</scope>
</reference>
<dbReference type="EMBL" id="GBXM01035945">
    <property type="protein sequence ID" value="JAH72632.1"/>
    <property type="molecule type" value="Transcribed_RNA"/>
</dbReference>
<keyword evidence="1" id="KW-1133">Transmembrane helix</keyword>
<keyword evidence="1" id="KW-0472">Membrane</keyword>
<proteinExistence type="predicted"/>
<evidence type="ECO:0000256" key="1">
    <source>
        <dbReference type="SAM" id="Phobius"/>
    </source>
</evidence>
<name>A0A0E9V3L8_ANGAN</name>
<dbReference type="AlphaFoldDB" id="A0A0E9V3L8"/>
<accession>A0A0E9V3L8</accession>
<sequence length="40" mass="4417">MYIGSGGINRNLFVFKAFVFCPSVDILQLLLESAAMPLIK</sequence>
<protein>
    <submittedName>
        <fullName evidence="2">Uncharacterized protein</fullName>
    </submittedName>
</protein>
<organism evidence="2">
    <name type="scientific">Anguilla anguilla</name>
    <name type="common">European freshwater eel</name>
    <name type="synonym">Muraena anguilla</name>
    <dbReference type="NCBI Taxonomy" id="7936"/>
    <lineage>
        <taxon>Eukaryota</taxon>
        <taxon>Metazoa</taxon>
        <taxon>Chordata</taxon>
        <taxon>Craniata</taxon>
        <taxon>Vertebrata</taxon>
        <taxon>Euteleostomi</taxon>
        <taxon>Actinopterygii</taxon>
        <taxon>Neopterygii</taxon>
        <taxon>Teleostei</taxon>
        <taxon>Anguilliformes</taxon>
        <taxon>Anguillidae</taxon>
        <taxon>Anguilla</taxon>
    </lineage>
</organism>
<keyword evidence="1" id="KW-0812">Transmembrane</keyword>
<feature type="transmembrane region" description="Helical" evidence="1">
    <location>
        <begin position="12"/>
        <end position="31"/>
    </location>
</feature>